<evidence type="ECO:0000313" key="3">
    <source>
        <dbReference type="Proteomes" id="UP000749559"/>
    </source>
</evidence>
<gene>
    <name evidence="2" type="ORF">OFUS_LOCUS24930</name>
</gene>
<feature type="domain" description="Sulfotransferase" evidence="1">
    <location>
        <begin position="151"/>
        <end position="374"/>
    </location>
</feature>
<accession>A0A8S4Q9D6</accession>
<protein>
    <recommendedName>
        <fullName evidence="1">Sulfotransferase domain-containing protein</fullName>
    </recommendedName>
</protein>
<dbReference type="PANTHER" id="PTHR33844:SF1">
    <property type="entry name" value="SULFOTRANSFERASE DOMAIN-CONTAINING PROTEIN"/>
    <property type="match status" value="1"/>
</dbReference>
<dbReference type="Gene3D" id="3.40.50.300">
    <property type="entry name" value="P-loop containing nucleotide triphosphate hydrolases"/>
    <property type="match status" value="1"/>
</dbReference>
<sequence>MRLVSFLLYSIVRNIFITLQRIYWKITGISSFLHEINDGKHYNKSAQVGTIRLREKIVEFNLSQEADFLFTHDKFADPRCVLDNDVTLYTITDNNEALFVETPSDINIYSSDVHPFFYVAQFNHAVRVIKMPFGSFTKIANEIGDPRMQVVLISSTGRCGSTLLTQIFETTGKFVTIAEPDAMTKLALLRETIEKRMWKQMYKNLVRFLCKPRYDVQLQPAYCIKTRNVCANDIDFIANAFPNINLIFLYRDGLNTVKSMYNITGSFNEIQQYFLPNTISNMMMNSLAPHWTKGKTFKKSPLSYLTLEWGIVMLIYIRHHQNGVKMAAIRYEDLLDNPTQSCAAIFKYCDISAEFVSRGVRAMKKMSQRGSYMGTDRARREITEHMKAEPNDLLTNMALPRLGEPSIVPGLITLNNNCQS</sequence>
<dbReference type="Pfam" id="PF00685">
    <property type="entry name" value="Sulfotransfer_1"/>
    <property type="match status" value="1"/>
</dbReference>
<dbReference type="Proteomes" id="UP000749559">
    <property type="component" value="Unassembled WGS sequence"/>
</dbReference>
<organism evidence="2 3">
    <name type="scientific">Owenia fusiformis</name>
    <name type="common">Polychaete worm</name>
    <dbReference type="NCBI Taxonomy" id="6347"/>
    <lineage>
        <taxon>Eukaryota</taxon>
        <taxon>Metazoa</taxon>
        <taxon>Spiralia</taxon>
        <taxon>Lophotrochozoa</taxon>
        <taxon>Annelida</taxon>
        <taxon>Polychaeta</taxon>
        <taxon>Sedentaria</taxon>
        <taxon>Canalipalpata</taxon>
        <taxon>Sabellida</taxon>
        <taxon>Oweniida</taxon>
        <taxon>Oweniidae</taxon>
        <taxon>Owenia</taxon>
    </lineage>
</organism>
<name>A0A8S4Q9D6_OWEFU</name>
<dbReference type="InterPro" id="IPR027417">
    <property type="entry name" value="P-loop_NTPase"/>
</dbReference>
<comment type="caution">
    <text evidence="2">The sequence shown here is derived from an EMBL/GenBank/DDBJ whole genome shotgun (WGS) entry which is preliminary data.</text>
</comment>
<proteinExistence type="predicted"/>
<evidence type="ECO:0000313" key="2">
    <source>
        <dbReference type="EMBL" id="CAH1801112.1"/>
    </source>
</evidence>
<evidence type="ECO:0000259" key="1">
    <source>
        <dbReference type="Pfam" id="PF00685"/>
    </source>
</evidence>
<dbReference type="EMBL" id="CAIIXF020000012">
    <property type="protein sequence ID" value="CAH1801112.1"/>
    <property type="molecule type" value="Genomic_DNA"/>
</dbReference>
<dbReference type="SUPFAM" id="SSF52540">
    <property type="entry name" value="P-loop containing nucleoside triphosphate hydrolases"/>
    <property type="match status" value="1"/>
</dbReference>
<dbReference type="PANTHER" id="PTHR33844">
    <property type="entry name" value="SULFOTRANSFER_1 DOMAIN-CONTAINING PROTEIN"/>
    <property type="match status" value="1"/>
</dbReference>
<dbReference type="OrthoDB" id="5912733at2759"/>
<reference evidence="2" key="1">
    <citation type="submission" date="2022-03" db="EMBL/GenBank/DDBJ databases">
        <authorList>
            <person name="Martin C."/>
        </authorList>
    </citation>
    <scope>NUCLEOTIDE SEQUENCE</scope>
</reference>
<keyword evidence="3" id="KW-1185">Reference proteome</keyword>
<dbReference type="InterPro" id="IPR000863">
    <property type="entry name" value="Sulfotransferase_dom"/>
</dbReference>
<dbReference type="AlphaFoldDB" id="A0A8S4Q9D6"/>